<dbReference type="AlphaFoldDB" id="A0A448XGC7"/>
<organism evidence="1 2">
    <name type="scientific">Protopolystoma xenopodis</name>
    <dbReference type="NCBI Taxonomy" id="117903"/>
    <lineage>
        <taxon>Eukaryota</taxon>
        <taxon>Metazoa</taxon>
        <taxon>Spiralia</taxon>
        <taxon>Lophotrochozoa</taxon>
        <taxon>Platyhelminthes</taxon>
        <taxon>Monogenea</taxon>
        <taxon>Polyopisthocotylea</taxon>
        <taxon>Polystomatidea</taxon>
        <taxon>Polystomatidae</taxon>
        <taxon>Protopolystoma</taxon>
    </lineage>
</organism>
<reference evidence="1" key="1">
    <citation type="submission" date="2018-11" db="EMBL/GenBank/DDBJ databases">
        <authorList>
            <consortium name="Pathogen Informatics"/>
        </authorList>
    </citation>
    <scope>NUCLEOTIDE SEQUENCE</scope>
</reference>
<accession>A0A448XGC7</accession>
<keyword evidence="2" id="KW-1185">Reference proteome</keyword>
<evidence type="ECO:0000313" key="2">
    <source>
        <dbReference type="Proteomes" id="UP000784294"/>
    </source>
</evidence>
<dbReference type="EMBL" id="CAAALY010251304">
    <property type="protein sequence ID" value="VEL36059.1"/>
    <property type="molecule type" value="Genomic_DNA"/>
</dbReference>
<proteinExistence type="predicted"/>
<sequence>MAGSFGRPGNRTLGSRLWRNADIGFANQVNNSRWDKFWPKQLTVRLLPTQPDFCPDGLLPFCSLCVMATAVGRCFRRRWGVICTFFVRQDGSVCTSLTSAP</sequence>
<comment type="caution">
    <text evidence="1">The sequence shown here is derived from an EMBL/GenBank/DDBJ whole genome shotgun (WGS) entry which is preliminary data.</text>
</comment>
<protein>
    <submittedName>
        <fullName evidence="1">Uncharacterized protein</fullName>
    </submittedName>
</protein>
<evidence type="ECO:0000313" key="1">
    <source>
        <dbReference type="EMBL" id="VEL36059.1"/>
    </source>
</evidence>
<dbReference type="Proteomes" id="UP000784294">
    <property type="component" value="Unassembled WGS sequence"/>
</dbReference>
<gene>
    <name evidence="1" type="ORF">PXEA_LOCUS29499</name>
</gene>
<name>A0A448XGC7_9PLAT</name>